<keyword evidence="6" id="KW-0175">Coiled coil</keyword>
<keyword evidence="2 8" id="KW-0812">Transmembrane</keyword>
<sequence>MDRGSALRRAGSVLTDSSSRERDRKDLAGSLQSEGVMQLQLALRVELERQTRQLEEILAKQAQSAMDKNAEHRQEVQGIAAAWQLVARTLGEQLQNVQKKGQESARRVEAALEKTLQESVEREAQRHQEVQSVSEAWQTLGRSIGDQLGSLQRLGGKLETGLQRLDSKIEEQPGSLCLERHETENLPGQPSDEEDFALEDLEGEKARVSPSRTMRFNRSQTEDNEQSFAEMQKEFGVRDKNLRAGTMVPADQKVFWLRRCCIQIVAHKRFEMLCSALVILCAATIGIEADYTIQHALDSQHPVFRGLDMAFNFLFALELFVRWVSEGFCPFLSCENPQFRWNWMDLGLVSSSVVEELGALLAAASFLEVSALRMLRMMRLVRVARIIRMLRFFSELRVMVNGIMGSAKPLLWAFVFLLILMFMVGVTFMQLAANYLSQAQAPGMMDENLLVYWGSLSRTMMTLYMAISGGVDWKDCVQPLQKVSEALEYMFATYVFFTLFCCLNIVTGIFVDNAKALKSADEDAMYFEALTERKRWIAEVKDLFMRLDASINGKFTIAEFKAQISNIKVQTLFRKLGINLDGVNAEELWSILDADDSGAIDEEEFARGLKYFQGPAQSIHMYRLTREHERLQEKVESVAEACQQILAQQISSPRSERPRGRQTTSPKNALEA</sequence>
<dbReference type="PROSITE" id="PS50222">
    <property type="entry name" value="EF_HAND_2"/>
    <property type="match status" value="1"/>
</dbReference>
<comment type="subcellular location">
    <subcellularLocation>
        <location evidence="1">Membrane</location>
        <topology evidence="1">Multi-pass membrane protein</topology>
    </subcellularLocation>
</comment>
<evidence type="ECO:0000256" key="1">
    <source>
        <dbReference type="ARBA" id="ARBA00004141"/>
    </source>
</evidence>
<dbReference type="Gene3D" id="1.10.238.10">
    <property type="entry name" value="EF-hand"/>
    <property type="match status" value="1"/>
</dbReference>
<dbReference type="InterPro" id="IPR027359">
    <property type="entry name" value="Volt_channel_dom_sf"/>
</dbReference>
<feature type="compositionally biased region" description="Polar residues" evidence="7">
    <location>
        <begin position="661"/>
        <end position="672"/>
    </location>
</feature>
<feature type="transmembrane region" description="Helical" evidence="8">
    <location>
        <begin position="491"/>
        <end position="511"/>
    </location>
</feature>
<evidence type="ECO:0000256" key="5">
    <source>
        <dbReference type="ARBA" id="ARBA00023136"/>
    </source>
</evidence>
<evidence type="ECO:0000256" key="6">
    <source>
        <dbReference type="SAM" id="Coils"/>
    </source>
</evidence>
<reference evidence="10" key="1">
    <citation type="submission" date="2023-08" db="EMBL/GenBank/DDBJ databases">
        <authorList>
            <person name="Chen Y."/>
            <person name="Shah S."/>
            <person name="Dougan E. K."/>
            <person name="Thang M."/>
            <person name="Chan C."/>
        </authorList>
    </citation>
    <scope>NUCLEOTIDE SEQUENCE</scope>
</reference>
<dbReference type="PROSITE" id="PS00018">
    <property type="entry name" value="EF_HAND_1"/>
    <property type="match status" value="1"/>
</dbReference>
<proteinExistence type="predicted"/>
<dbReference type="Gene3D" id="1.20.120.350">
    <property type="entry name" value="Voltage-gated potassium channels. Chain C"/>
    <property type="match status" value="1"/>
</dbReference>
<gene>
    <name evidence="10" type="ORF">EVOR1521_LOCUS29495</name>
</gene>
<dbReference type="SUPFAM" id="SSF81324">
    <property type="entry name" value="Voltage-gated potassium channels"/>
    <property type="match status" value="1"/>
</dbReference>
<evidence type="ECO:0000313" key="11">
    <source>
        <dbReference type="Proteomes" id="UP001178507"/>
    </source>
</evidence>
<dbReference type="InterPro" id="IPR018247">
    <property type="entry name" value="EF_Hand_1_Ca_BS"/>
</dbReference>
<evidence type="ECO:0000256" key="8">
    <source>
        <dbReference type="SAM" id="Phobius"/>
    </source>
</evidence>
<dbReference type="PANTHER" id="PTHR10037:SF62">
    <property type="entry name" value="SODIUM CHANNEL PROTEIN 60E"/>
    <property type="match status" value="1"/>
</dbReference>
<evidence type="ECO:0000313" key="10">
    <source>
        <dbReference type="EMBL" id="CAJ1407914.1"/>
    </source>
</evidence>
<evidence type="ECO:0000256" key="2">
    <source>
        <dbReference type="ARBA" id="ARBA00022692"/>
    </source>
</evidence>
<dbReference type="Pfam" id="PF00520">
    <property type="entry name" value="Ion_trans"/>
    <property type="match status" value="1"/>
</dbReference>
<dbReference type="PANTHER" id="PTHR10037">
    <property type="entry name" value="VOLTAGE-GATED CATION CHANNEL CALCIUM AND SODIUM"/>
    <property type="match status" value="1"/>
</dbReference>
<dbReference type="InterPro" id="IPR002048">
    <property type="entry name" value="EF_hand_dom"/>
</dbReference>
<keyword evidence="5 8" id="KW-0472">Membrane</keyword>
<evidence type="ECO:0000256" key="3">
    <source>
        <dbReference type="ARBA" id="ARBA00022837"/>
    </source>
</evidence>
<accession>A0AA36NIA2</accession>
<feature type="coiled-coil region" evidence="6">
    <location>
        <begin position="621"/>
        <end position="648"/>
    </location>
</feature>
<dbReference type="AlphaFoldDB" id="A0AA36NIA2"/>
<name>A0AA36NIA2_9DINO</name>
<keyword evidence="4 8" id="KW-1133">Transmembrane helix</keyword>
<feature type="region of interest" description="Disordered" evidence="7">
    <location>
        <begin position="1"/>
        <end position="31"/>
    </location>
</feature>
<dbReference type="GO" id="GO:0005248">
    <property type="term" value="F:voltage-gated sodium channel activity"/>
    <property type="evidence" value="ECO:0007669"/>
    <property type="project" value="TreeGrafter"/>
</dbReference>
<dbReference type="InterPro" id="IPR043203">
    <property type="entry name" value="VGCC_Ca_Na"/>
</dbReference>
<feature type="region of interest" description="Disordered" evidence="7">
    <location>
        <begin position="649"/>
        <end position="672"/>
    </location>
</feature>
<dbReference type="SUPFAM" id="SSF47473">
    <property type="entry name" value="EF-hand"/>
    <property type="match status" value="1"/>
</dbReference>
<comment type="caution">
    <text evidence="10">The sequence shown here is derived from an EMBL/GenBank/DDBJ whole genome shotgun (WGS) entry which is preliminary data.</text>
</comment>
<feature type="transmembrane region" description="Helical" evidence="8">
    <location>
        <begin position="410"/>
        <end position="437"/>
    </location>
</feature>
<keyword evidence="3" id="KW-0106">Calcium</keyword>
<evidence type="ECO:0000256" key="7">
    <source>
        <dbReference type="SAM" id="MobiDB-lite"/>
    </source>
</evidence>
<dbReference type="GO" id="GO:0001518">
    <property type="term" value="C:voltage-gated sodium channel complex"/>
    <property type="evidence" value="ECO:0007669"/>
    <property type="project" value="TreeGrafter"/>
</dbReference>
<keyword evidence="11" id="KW-1185">Reference proteome</keyword>
<dbReference type="InterPro" id="IPR011992">
    <property type="entry name" value="EF-hand-dom_pair"/>
</dbReference>
<dbReference type="Proteomes" id="UP001178507">
    <property type="component" value="Unassembled WGS sequence"/>
</dbReference>
<feature type="transmembrane region" description="Helical" evidence="8">
    <location>
        <begin position="449"/>
        <end position="471"/>
    </location>
</feature>
<feature type="domain" description="EF-hand" evidence="9">
    <location>
        <begin position="580"/>
        <end position="615"/>
    </location>
</feature>
<organism evidence="10 11">
    <name type="scientific">Effrenium voratum</name>
    <dbReference type="NCBI Taxonomy" id="2562239"/>
    <lineage>
        <taxon>Eukaryota</taxon>
        <taxon>Sar</taxon>
        <taxon>Alveolata</taxon>
        <taxon>Dinophyceae</taxon>
        <taxon>Suessiales</taxon>
        <taxon>Symbiodiniaceae</taxon>
        <taxon>Effrenium</taxon>
    </lineage>
</organism>
<protein>
    <recommendedName>
        <fullName evidence="9">EF-hand domain-containing protein</fullName>
    </recommendedName>
</protein>
<dbReference type="InterPro" id="IPR005821">
    <property type="entry name" value="Ion_trans_dom"/>
</dbReference>
<evidence type="ECO:0000256" key="4">
    <source>
        <dbReference type="ARBA" id="ARBA00022989"/>
    </source>
</evidence>
<dbReference type="GO" id="GO:0005509">
    <property type="term" value="F:calcium ion binding"/>
    <property type="evidence" value="ECO:0007669"/>
    <property type="project" value="InterPro"/>
</dbReference>
<dbReference type="Gene3D" id="1.10.287.70">
    <property type="match status" value="1"/>
</dbReference>
<evidence type="ECO:0000259" key="9">
    <source>
        <dbReference type="PROSITE" id="PS50222"/>
    </source>
</evidence>
<dbReference type="EMBL" id="CAUJNA010003695">
    <property type="protein sequence ID" value="CAJ1407914.1"/>
    <property type="molecule type" value="Genomic_DNA"/>
</dbReference>
<feature type="compositionally biased region" description="Basic and acidic residues" evidence="7">
    <location>
        <begin position="18"/>
        <end position="27"/>
    </location>
</feature>